<dbReference type="SUPFAM" id="SSF56645">
    <property type="entry name" value="Acyl-CoA dehydrogenase NM domain-like"/>
    <property type="match status" value="1"/>
</dbReference>
<dbReference type="CDD" id="cd00567">
    <property type="entry name" value="ACAD"/>
    <property type="match status" value="1"/>
</dbReference>
<dbReference type="Gene3D" id="1.20.140.10">
    <property type="entry name" value="Butyryl-CoA Dehydrogenase, subunit A, domain 3"/>
    <property type="match status" value="1"/>
</dbReference>
<dbReference type="EC" id="1.-.-.-" evidence="8"/>
<evidence type="ECO:0000259" key="6">
    <source>
        <dbReference type="Pfam" id="PF00441"/>
    </source>
</evidence>
<dbReference type="Pfam" id="PF00441">
    <property type="entry name" value="Acyl-CoA_dh_1"/>
    <property type="match status" value="1"/>
</dbReference>
<evidence type="ECO:0000256" key="2">
    <source>
        <dbReference type="ARBA" id="ARBA00009347"/>
    </source>
</evidence>
<dbReference type="InterPro" id="IPR037069">
    <property type="entry name" value="AcylCoA_DH/ox_N_sf"/>
</dbReference>
<dbReference type="Pfam" id="PF02771">
    <property type="entry name" value="Acyl-CoA_dh_N"/>
    <property type="match status" value="1"/>
</dbReference>
<name>A0ABU9CH54_9BURK</name>
<evidence type="ECO:0000313" key="9">
    <source>
        <dbReference type="Proteomes" id="UP001365405"/>
    </source>
</evidence>
<sequence>MDFDFSPDQRELQAQARRFLADQCGRAQVRAVLDGPQSFDAALWKGLGAQGYLGAAIPEAYGGIAESDGLADGVLAQCVIAEELGRAIAPVPFASSIGLAAPLILAAGTEAQKQRWLPALASGEVIATVAWAEKPGRLDAAQVAGCAVRGGKLSGTKQPVADGDIAQLLIVAARGEADTAGNYSLWLVQAAAAGITRTTLSSVDLTRSQARITFDGASAELLGTPGQGAALLDAALDRAAVPLAFEQVGGADKALETAVAYAQERYAFGRPIATQQAIKHMLADMYVSATLARSNAYYGAWALSTQSAELPEAAATARVAATQAYQHCARNNLQTHGGMGFTWEFDCHLHYRRSQHLALALGPLSQWEDRLVNALKARRAAA</sequence>
<dbReference type="SUPFAM" id="SSF47203">
    <property type="entry name" value="Acyl-CoA dehydrogenase C-terminal domain-like"/>
    <property type="match status" value="1"/>
</dbReference>
<dbReference type="InterPro" id="IPR013786">
    <property type="entry name" value="AcylCoA_DH/ox_N"/>
</dbReference>
<dbReference type="Gene3D" id="1.10.540.10">
    <property type="entry name" value="Acyl-CoA dehydrogenase/oxidase, N-terminal domain"/>
    <property type="match status" value="1"/>
</dbReference>
<proteinExistence type="inferred from homology"/>
<dbReference type="Proteomes" id="UP001365405">
    <property type="component" value="Unassembled WGS sequence"/>
</dbReference>
<dbReference type="InterPro" id="IPR009100">
    <property type="entry name" value="AcylCoA_DH/oxidase_NM_dom_sf"/>
</dbReference>
<organism evidence="8 9">
    <name type="scientific">Pseudaquabacterium inlustre</name>
    <dbReference type="NCBI Taxonomy" id="2984192"/>
    <lineage>
        <taxon>Bacteria</taxon>
        <taxon>Pseudomonadati</taxon>
        <taxon>Pseudomonadota</taxon>
        <taxon>Betaproteobacteria</taxon>
        <taxon>Burkholderiales</taxon>
        <taxon>Sphaerotilaceae</taxon>
        <taxon>Pseudaquabacterium</taxon>
    </lineage>
</organism>
<comment type="cofactor">
    <cofactor evidence="1">
        <name>FAD</name>
        <dbReference type="ChEBI" id="CHEBI:57692"/>
    </cofactor>
</comment>
<protein>
    <submittedName>
        <fullName evidence="8">Acyl-CoA dehydrogenase family protein</fullName>
        <ecNumber evidence="8">1.-.-.-</ecNumber>
    </submittedName>
</protein>
<reference evidence="8 9" key="1">
    <citation type="submission" date="2024-04" db="EMBL/GenBank/DDBJ databases">
        <title>Novel species of the genus Ideonella isolated from streams.</title>
        <authorList>
            <person name="Lu H."/>
        </authorList>
    </citation>
    <scope>NUCLEOTIDE SEQUENCE [LARGE SCALE GENOMIC DNA]</scope>
    <source>
        <strain evidence="8 9">DXS22W</strain>
    </source>
</reference>
<comment type="similarity">
    <text evidence="2">Belongs to the acyl-CoA dehydrogenase family.</text>
</comment>
<dbReference type="RefSeq" id="WP_341410881.1">
    <property type="nucleotide sequence ID" value="NZ_JBBUTH010000007.1"/>
</dbReference>
<gene>
    <name evidence="8" type="ORF">AACH10_13150</name>
</gene>
<keyword evidence="4" id="KW-0274">FAD</keyword>
<evidence type="ECO:0000256" key="3">
    <source>
        <dbReference type="ARBA" id="ARBA00022630"/>
    </source>
</evidence>
<dbReference type="PANTHER" id="PTHR43884">
    <property type="entry name" value="ACYL-COA DEHYDROGENASE"/>
    <property type="match status" value="1"/>
</dbReference>
<feature type="domain" description="Acyl-CoA dehydrogenase/oxidase C-terminal" evidence="6">
    <location>
        <begin position="226"/>
        <end position="362"/>
    </location>
</feature>
<evidence type="ECO:0000256" key="1">
    <source>
        <dbReference type="ARBA" id="ARBA00001974"/>
    </source>
</evidence>
<dbReference type="InterPro" id="IPR046373">
    <property type="entry name" value="Acyl-CoA_Oxase/DH_mid-dom_sf"/>
</dbReference>
<comment type="caution">
    <text evidence="8">The sequence shown here is derived from an EMBL/GenBank/DDBJ whole genome shotgun (WGS) entry which is preliminary data.</text>
</comment>
<keyword evidence="9" id="KW-1185">Reference proteome</keyword>
<dbReference type="GO" id="GO:0016491">
    <property type="term" value="F:oxidoreductase activity"/>
    <property type="evidence" value="ECO:0007669"/>
    <property type="project" value="UniProtKB-KW"/>
</dbReference>
<feature type="domain" description="Acyl-CoA dehydrogenase/oxidase N-terminal" evidence="7">
    <location>
        <begin position="6"/>
        <end position="124"/>
    </location>
</feature>
<dbReference type="InterPro" id="IPR036250">
    <property type="entry name" value="AcylCo_DH-like_C"/>
</dbReference>
<dbReference type="EMBL" id="JBBUTH010000007">
    <property type="protein sequence ID" value="MEK8051190.1"/>
    <property type="molecule type" value="Genomic_DNA"/>
</dbReference>
<dbReference type="InterPro" id="IPR009075">
    <property type="entry name" value="AcylCo_DH/oxidase_C"/>
</dbReference>
<evidence type="ECO:0000256" key="4">
    <source>
        <dbReference type="ARBA" id="ARBA00022827"/>
    </source>
</evidence>
<keyword evidence="3" id="KW-0285">Flavoprotein</keyword>
<dbReference type="PANTHER" id="PTHR43884:SF20">
    <property type="entry name" value="ACYL-COA DEHYDROGENASE FADE28"/>
    <property type="match status" value="1"/>
</dbReference>
<keyword evidence="5 8" id="KW-0560">Oxidoreductase</keyword>
<evidence type="ECO:0000313" key="8">
    <source>
        <dbReference type="EMBL" id="MEK8051190.1"/>
    </source>
</evidence>
<accession>A0ABU9CH54</accession>
<dbReference type="Gene3D" id="2.40.110.10">
    <property type="entry name" value="Butyryl-CoA Dehydrogenase, subunit A, domain 2"/>
    <property type="match status" value="1"/>
</dbReference>
<evidence type="ECO:0000256" key="5">
    <source>
        <dbReference type="ARBA" id="ARBA00023002"/>
    </source>
</evidence>
<evidence type="ECO:0000259" key="7">
    <source>
        <dbReference type="Pfam" id="PF02771"/>
    </source>
</evidence>